<keyword evidence="1" id="KW-0175">Coiled coil</keyword>
<protein>
    <submittedName>
        <fullName evidence="2">Uncharacterized protein</fullName>
    </submittedName>
</protein>
<sequence length="136" mass="16319">MPTNRFYCNVLHECRVALGKLSIFNLWFFKKQFAMLLEELQGHGNRMEAALEDKRDLHRYHDEAKKVHVELKALRMEKEELDADIAEMQLLVNKDEQVDYLHKKKIHLTREVKKLQKKKDELLDIDEDLMDLGELW</sequence>
<accession>A0A075I0L0</accession>
<dbReference type="AlphaFoldDB" id="A0A075I0L0"/>
<organism evidence="2">
    <name type="scientific">uncultured marine group II/III euryarchaeote KM3_87_B04</name>
    <dbReference type="NCBI Taxonomy" id="1456530"/>
    <lineage>
        <taxon>Archaea</taxon>
        <taxon>Methanobacteriati</taxon>
        <taxon>Methanobacteriota</taxon>
        <taxon>environmental samples</taxon>
    </lineage>
</organism>
<name>A0A075I0L0_9EURY</name>
<evidence type="ECO:0000313" key="2">
    <source>
        <dbReference type="EMBL" id="AIF19543.1"/>
    </source>
</evidence>
<evidence type="ECO:0000256" key="1">
    <source>
        <dbReference type="SAM" id="Coils"/>
    </source>
</evidence>
<proteinExistence type="predicted"/>
<dbReference type="EMBL" id="KF901140">
    <property type="protein sequence ID" value="AIF19543.1"/>
    <property type="molecule type" value="Genomic_DNA"/>
</dbReference>
<reference evidence="2" key="1">
    <citation type="journal article" date="2014" name="Genome Biol. Evol.">
        <title>Pangenome evidence for extensive interdomain horizontal transfer affecting lineage core and shell genes in uncultured planktonic thaumarchaeota and euryarchaeota.</title>
        <authorList>
            <person name="Deschamps P."/>
            <person name="Zivanovic Y."/>
            <person name="Moreira D."/>
            <person name="Rodriguez-Valera F."/>
            <person name="Lopez-Garcia P."/>
        </authorList>
    </citation>
    <scope>NUCLEOTIDE SEQUENCE</scope>
</reference>
<feature type="coiled-coil region" evidence="1">
    <location>
        <begin position="64"/>
        <end position="125"/>
    </location>
</feature>